<dbReference type="Gene3D" id="3.40.50.12500">
    <property type="match status" value="1"/>
</dbReference>
<comment type="caution">
    <text evidence="1">The sequence shown here is derived from an EMBL/GenBank/DDBJ whole genome shotgun (WGS) entry which is preliminary data.</text>
</comment>
<evidence type="ECO:0000313" key="1">
    <source>
        <dbReference type="EMBL" id="GGK07450.1"/>
    </source>
</evidence>
<evidence type="ECO:0000313" key="2">
    <source>
        <dbReference type="Proteomes" id="UP000637720"/>
    </source>
</evidence>
<proteinExistence type="predicted"/>
<dbReference type="EMBL" id="BMOF01000063">
    <property type="protein sequence ID" value="GGK07450.1"/>
    <property type="molecule type" value="Genomic_DNA"/>
</dbReference>
<protein>
    <submittedName>
        <fullName evidence="1">Uncharacterized protein</fullName>
    </submittedName>
</protein>
<dbReference type="InterPro" id="IPR053714">
    <property type="entry name" value="Iso_Racemase_Enz_sf"/>
</dbReference>
<dbReference type="AlphaFoldDB" id="A0A8J3BBN6"/>
<name>A0A8J3BBN6_9BACI</name>
<accession>A0A8J3BBN6</accession>
<gene>
    <name evidence="1" type="ORF">GCM10007043_21830</name>
</gene>
<organism evidence="1 2">
    <name type="scientific">Calditerricola satsumensis</name>
    <dbReference type="NCBI Taxonomy" id="373054"/>
    <lineage>
        <taxon>Bacteria</taxon>
        <taxon>Bacillati</taxon>
        <taxon>Bacillota</taxon>
        <taxon>Bacilli</taxon>
        <taxon>Bacillales</taxon>
        <taxon>Bacillaceae</taxon>
        <taxon>Calditerricola</taxon>
    </lineage>
</organism>
<dbReference type="RefSeq" id="WP_306302962.1">
    <property type="nucleotide sequence ID" value="NZ_BMOF01000063.1"/>
</dbReference>
<sequence>MKLLWINPIATNVYDEPIRIYLESVKEPGTEINVVSFPPPGPTHLEYNCYEMWMMP</sequence>
<reference evidence="1" key="2">
    <citation type="submission" date="2020-09" db="EMBL/GenBank/DDBJ databases">
        <authorList>
            <person name="Sun Q."/>
            <person name="Ohkuma M."/>
        </authorList>
    </citation>
    <scope>NUCLEOTIDE SEQUENCE</scope>
    <source>
        <strain evidence="1">JCM 14719</strain>
    </source>
</reference>
<reference evidence="1" key="1">
    <citation type="journal article" date="2014" name="Int. J. Syst. Evol. Microbiol.">
        <title>Complete genome sequence of Corynebacterium casei LMG S-19264T (=DSM 44701T), isolated from a smear-ripened cheese.</title>
        <authorList>
            <consortium name="US DOE Joint Genome Institute (JGI-PGF)"/>
            <person name="Walter F."/>
            <person name="Albersmeier A."/>
            <person name="Kalinowski J."/>
            <person name="Ruckert C."/>
        </authorList>
    </citation>
    <scope>NUCLEOTIDE SEQUENCE</scope>
    <source>
        <strain evidence="1">JCM 14719</strain>
    </source>
</reference>
<keyword evidence="2" id="KW-1185">Reference proteome</keyword>
<dbReference type="Proteomes" id="UP000637720">
    <property type="component" value="Unassembled WGS sequence"/>
</dbReference>